<organism evidence="6 7">
    <name type="scientific">Mya arenaria</name>
    <name type="common">Soft-shell clam</name>
    <dbReference type="NCBI Taxonomy" id="6604"/>
    <lineage>
        <taxon>Eukaryota</taxon>
        <taxon>Metazoa</taxon>
        <taxon>Spiralia</taxon>
        <taxon>Lophotrochozoa</taxon>
        <taxon>Mollusca</taxon>
        <taxon>Bivalvia</taxon>
        <taxon>Autobranchia</taxon>
        <taxon>Heteroconchia</taxon>
        <taxon>Euheterodonta</taxon>
        <taxon>Imparidentia</taxon>
        <taxon>Neoheterodontei</taxon>
        <taxon>Myida</taxon>
        <taxon>Myoidea</taxon>
        <taxon>Myidae</taxon>
        <taxon>Mya</taxon>
    </lineage>
</organism>
<evidence type="ECO:0000256" key="3">
    <source>
        <dbReference type="ARBA" id="ARBA00022490"/>
    </source>
</evidence>
<dbReference type="EMBL" id="CP111020">
    <property type="protein sequence ID" value="WAR14014.1"/>
    <property type="molecule type" value="Genomic_DNA"/>
</dbReference>
<evidence type="ECO:0000256" key="1">
    <source>
        <dbReference type="ARBA" id="ARBA00004544"/>
    </source>
</evidence>
<dbReference type="Pfam" id="PF10165">
    <property type="entry name" value="Ric8"/>
    <property type="match status" value="1"/>
</dbReference>
<evidence type="ECO:0000313" key="7">
    <source>
        <dbReference type="Proteomes" id="UP001164746"/>
    </source>
</evidence>
<evidence type="ECO:0000256" key="2">
    <source>
        <dbReference type="ARBA" id="ARBA00009049"/>
    </source>
</evidence>
<dbReference type="InterPro" id="IPR008376">
    <property type="entry name" value="Chaperone_Ric-8_A/B"/>
</dbReference>
<proteinExistence type="inferred from homology"/>
<protein>
    <submittedName>
        <fullName evidence="6">RIC8A-like protein</fullName>
    </submittedName>
</protein>
<evidence type="ECO:0000256" key="4">
    <source>
        <dbReference type="ARBA" id="ARBA00022658"/>
    </source>
</evidence>
<dbReference type="InterPro" id="IPR019318">
    <property type="entry name" value="Gua_nucleotide_exch_fac_Ric8"/>
</dbReference>
<dbReference type="PRINTS" id="PR01802">
    <property type="entry name" value="SYNEMBRYN"/>
</dbReference>
<gene>
    <name evidence="6" type="ORF">MAR_004119</name>
</gene>
<comment type="subcellular location">
    <subcellularLocation>
        <location evidence="1">Cytoplasm</location>
        <location evidence="1">Cell cortex</location>
    </subcellularLocation>
</comment>
<name>A0ABY7EZW6_MYAAR</name>
<dbReference type="PANTHER" id="PTHR12425:SF5">
    <property type="entry name" value="SYNEMBRYN"/>
    <property type="match status" value="1"/>
</dbReference>
<keyword evidence="4" id="KW-0344">Guanine-nucleotide releasing factor</keyword>
<dbReference type="PANTHER" id="PTHR12425">
    <property type="entry name" value="SYNEMBRYN"/>
    <property type="match status" value="1"/>
</dbReference>
<dbReference type="Proteomes" id="UP001164746">
    <property type="component" value="Chromosome 9"/>
</dbReference>
<evidence type="ECO:0000313" key="6">
    <source>
        <dbReference type="EMBL" id="WAR14014.1"/>
    </source>
</evidence>
<sequence>MSPAQEKILSDGTDVAGIPSSWRATCATRGKRPSFFFHHASGVASSSEGSCRYRRSSSLAVLVVFGTMKLRRAHQVIEGEFDTNTSLPVLPPLKDEVKHLPEEGNTLRNRLCKLLTSPILEVKELAADFLFVLCKESDTETVLVLRE</sequence>
<keyword evidence="3" id="KW-0963">Cytoplasm</keyword>
<evidence type="ECO:0000256" key="5">
    <source>
        <dbReference type="ARBA" id="ARBA00023186"/>
    </source>
</evidence>
<accession>A0ABY7EZW6</accession>
<reference evidence="6" key="1">
    <citation type="submission" date="2022-11" db="EMBL/GenBank/DDBJ databases">
        <title>Centuries of genome instability and evolution in soft-shell clam transmissible cancer (bioRxiv).</title>
        <authorList>
            <person name="Hart S.F.M."/>
            <person name="Yonemitsu M.A."/>
            <person name="Giersch R.M."/>
            <person name="Beal B.F."/>
            <person name="Arriagada G."/>
            <person name="Davis B.W."/>
            <person name="Ostrander E.A."/>
            <person name="Goff S.P."/>
            <person name="Metzger M.J."/>
        </authorList>
    </citation>
    <scope>NUCLEOTIDE SEQUENCE</scope>
    <source>
        <strain evidence="6">MELC-2E11</strain>
        <tissue evidence="6">Siphon/mantle</tissue>
    </source>
</reference>
<comment type="similarity">
    <text evidence="2">Belongs to the synembryn family.</text>
</comment>
<keyword evidence="7" id="KW-1185">Reference proteome</keyword>
<keyword evidence="5" id="KW-0143">Chaperone</keyword>